<dbReference type="InterPro" id="IPR046357">
    <property type="entry name" value="PPIase_dom_sf"/>
</dbReference>
<gene>
    <name evidence="11" type="primary">pplase</name>
    <name evidence="11" type="ORF">KSMBR1_1685</name>
</gene>
<comment type="function">
    <text evidence="8">Also involved in hydrogenase metallocenter assembly, probably by participating in the nickel insertion step. This function in hydrogenase biosynthesis requires chaperone activity and the presence of the metal-binding domain, but not PPIase activity.</text>
</comment>
<evidence type="ECO:0000313" key="11">
    <source>
        <dbReference type="EMBL" id="SOH04184.1"/>
    </source>
</evidence>
<dbReference type="Gene3D" id="3.10.50.40">
    <property type="match status" value="1"/>
</dbReference>
<evidence type="ECO:0000256" key="3">
    <source>
        <dbReference type="ARBA" id="ARBA00006577"/>
    </source>
</evidence>
<dbReference type="EC" id="5.2.1.8" evidence="10"/>
<protein>
    <recommendedName>
        <fullName evidence="10">Peptidyl-prolyl cis-trans isomerase</fullName>
        <ecNumber evidence="10">5.2.1.8</ecNumber>
    </recommendedName>
</protein>
<accession>A0A2C9CEJ3</accession>
<dbReference type="PROSITE" id="PS50059">
    <property type="entry name" value="FKBP_PPIASE"/>
    <property type="match status" value="1"/>
</dbReference>
<dbReference type="GO" id="GO:0042026">
    <property type="term" value="P:protein refolding"/>
    <property type="evidence" value="ECO:0007669"/>
    <property type="project" value="UniProtKB-ARBA"/>
</dbReference>
<comment type="catalytic activity">
    <reaction evidence="1 9 10">
        <text>[protein]-peptidylproline (omega=180) = [protein]-peptidylproline (omega=0)</text>
        <dbReference type="Rhea" id="RHEA:16237"/>
        <dbReference type="Rhea" id="RHEA-COMP:10747"/>
        <dbReference type="Rhea" id="RHEA-COMP:10748"/>
        <dbReference type="ChEBI" id="CHEBI:83833"/>
        <dbReference type="ChEBI" id="CHEBI:83834"/>
        <dbReference type="EC" id="5.2.1.8"/>
    </reaction>
</comment>
<dbReference type="OrthoDB" id="9808891at2"/>
<dbReference type="PANTHER" id="PTHR47861:SF3">
    <property type="entry name" value="FKBP-TYPE PEPTIDYL-PROLYL CIS-TRANS ISOMERASE SLYD"/>
    <property type="match status" value="1"/>
</dbReference>
<evidence type="ECO:0000256" key="2">
    <source>
        <dbReference type="ARBA" id="ARBA00004496"/>
    </source>
</evidence>
<dbReference type="KEGG" id="kst:KSMBR1_1685"/>
<keyword evidence="12" id="KW-1185">Reference proteome</keyword>
<dbReference type="AlphaFoldDB" id="A0A2C9CEJ3"/>
<dbReference type="PANTHER" id="PTHR47861">
    <property type="entry name" value="FKBP-TYPE PEPTIDYL-PROLYL CIS-TRANS ISOMERASE SLYD"/>
    <property type="match status" value="1"/>
</dbReference>
<evidence type="ECO:0000256" key="9">
    <source>
        <dbReference type="PROSITE-ProRule" id="PRU00277"/>
    </source>
</evidence>
<evidence type="ECO:0000256" key="8">
    <source>
        <dbReference type="ARBA" id="ARBA00037071"/>
    </source>
</evidence>
<dbReference type="Proteomes" id="UP000221734">
    <property type="component" value="Chromosome Kuenenia_stuttgartiensis_MBR1"/>
</dbReference>
<dbReference type="InterPro" id="IPR001179">
    <property type="entry name" value="PPIase_FKBP_dom"/>
</dbReference>
<keyword evidence="4" id="KW-0963">Cytoplasm</keyword>
<evidence type="ECO:0000313" key="12">
    <source>
        <dbReference type="Proteomes" id="UP000221734"/>
    </source>
</evidence>
<dbReference type="RefSeq" id="WP_099324910.1">
    <property type="nucleotide sequence ID" value="NZ_LT934425.1"/>
</dbReference>
<evidence type="ECO:0000256" key="7">
    <source>
        <dbReference type="ARBA" id="ARBA00023235"/>
    </source>
</evidence>
<dbReference type="GO" id="GO:0003755">
    <property type="term" value="F:peptidyl-prolyl cis-trans isomerase activity"/>
    <property type="evidence" value="ECO:0007669"/>
    <property type="project" value="UniProtKB-UniRule"/>
</dbReference>
<evidence type="ECO:0000256" key="1">
    <source>
        <dbReference type="ARBA" id="ARBA00000971"/>
    </source>
</evidence>
<organism evidence="11 12">
    <name type="scientific">Kuenenia stuttgartiensis</name>
    <dbReference type="NCBI Taxonomy" id="174633"/>
    <lineage>
        <taxon>Bacteria</taxon>
        <taxon>Pseudomonadati</taxon>
        <taxon>Planctomycetota</taxon>
        <taxon>Candidatus Brocadiia</taxon>
        <taxon>Candidatus Brocadiales</taxon>
        <taxon>Candidatus Brocadiaceae</taxon>
        <taxon>Candidatus Kuenenia</taxon>
    </lineage>
</organism>
<proteinExistence type="inferred from homology"/>
<name>A0A2C9CEJ3_KUEST</name>
<evidence type="ECO:0000256" key="4">
    <source>
        <dbReference type="ARBA" id="ARBA00022490"/>
    </source>
</evidence>
<sequence length="143" mass="15645">MAQVKPGDTIHVHYTGKLKDGTIFDSSVNREPLKFIVGEGQLIPGFEQMVVGMNPGESRTTTIPPGMAYGPYYNEMVLKVDRSQVPDNVEPKVGQQIQMRNNEDGREVIATITEVSAYSVTLDGNHPLAGKDLTFDVLLVGIL</sequence>
<comment type="similarity">
    <text evidence="3 10">Belongs to the FKBP-type PPIase family.</text>
</comment>
<dbReference type="EMBL" id="LT934425">
    <property type="protein sequence ID" value="SOH04184.1"/>
    <property type="molecule type" value="Genomic_DNA"/>
</dbReference>
<evidence type="ECO:0000256" key="5">
    <source>
        <dbReference type="ARBA" id="ARBA00023110"/>
    </source>
</evidence>
<comment type="subcellular location">
    <subcellularLocation>
        <location evidence="2">Cytoplasm</location>
    </subcellularLocation>
</comment>
<dbReference type="Pfam" id="PF00254">
    <property type="entry name" value="FKBP_C"/>
    <property type="match status" value="1"/>
</dbReference>
<dbReference type="GO" id="GO:0005737">
    <property type="term" value="C:cytoplasm"/>
    <property type="evidence" value="ECO:0007669"/>
    <property type="project" value="UniProtKB-SubCell"/>
</dbReference>
<keyword evidence="7 9" id="KW-0413">Isomerase</keyword>
<keyword evidence="5 9" id="KW-0697">Rotamase</keyword>
<evidence type="ECO:0000256" key="10">
    <source>
        <dbReference type="RuleBase" id="RU003915"/>
    </source>
</evidence>
<keyword evidence="6" id="KW-0143">Chaperone</keyword>
<reference evidence="12" key="1">
    <citation type="submission" date="2017-10" db="EMBL/GenBank/DDBJ databases">
        <authorList>
            <person name="Frank J."/>
        </authorList>
    </citation>
    <scope>NUCLEOTIDE SEQUENCE [LARGE SCALE GENOMIC DNA]</scope>
</reference>
<dbReference type="SUPFAM" id="SSF54534">
    <property type="entry name" value="FKBP-like"/>
    <property type="match status" value="1"/>
</dbReference>
<evidence type="ECO:0000256" key="6">
    <source>
        <dbReference type="ARBA" id="ARBA00023186"/>
    </source>
</evidence>